<dbReference type="Proteomes" id="UP000652761">
    <property type="component" value="Unassembled WGS sequence"/>
</dbReference>
<dbReference type="EMBL" id="NMUH01004016">
    <property type="protein sequence ID" value="MQM08035.1"/>
    <property type="molecule type" value="Genomic_DNA"/>
</dbReference>
<gene>
    <name evidence="1" type="ORF">Taro_040882</name>
</gene>
<evidence type="ECO:0000313" key="2">
    <source>
        <dbReference type="Proteomes" id="UP000652761"/>
    </source>
</evidence>
<name>A0A843WU99_COLES</name>
<keyword evidence="2" id="KW-1185">Reference proteome</keyword>
<accession>A0A843WU99</accession>
<sequence length="10" mass="1143">MPHPILPLLL</sequence>
<protein>
    <submittedName>
        <fullName evidence="1">Uncharacterized protein</fullName>
    </submittedName>
</protein>
<reference evidence="1" key="1">
    <citation type="submission" date="2017-07" db="EMBL/GenBank/DDBJ databases">
        <title>Taro Niue Genome Assembly and Annotation.</title>
        <authorList>
            <person name="Atibalentja N."/>
            <person name="Keating K."/>
            <person name="Fields C.J."/>
        </authorList>
    </citation>
    <scope>NUCLEOTIDE SEQUENCE</scope>
    <source>
        <strain evidence="1">Niue_2</strain>
        <tissue evidence="1">Leaf</tissue>
    </source>
</reference>
<organism evidence="1 2">
    <name type="scientific">Colocasia esculenta</name>
    <name type="common">Wild taro</name>
    <name type="synonym">Arum esculentum</name>
    <dbReference type="NCBI Taxonomy" id="4460"/>
    <lineage>
        <taxon>Eukaryota</taxon>
        <taxon>Viridiplantae</taxon>
        <taxon>Streptophyta</taxon>
        <taxon>Embryophyta</taxon>
        <taxon>Tracheophyta</taxon>
        <taxon>Spermatophyta</taxon>
        <taxon>Magnoliopsida</taxon>
        <taxon>Liliopsida</taxon>
        <taxon>Araceae</taxon>
        <taxon>Aroideae</taxon>
        <taxon>Colocasieae</taxon>
        <taxon>Colocasia</taxon>
    </lineage>
</organism>
<proteinExistence type="predicted"/>
<comment type="caution">
    <text evidence="1">The sequence shown here is derived from an EMBL/GenBank/DDBJ whole genome shotgun (WGS) entry which is preliminary data.</text>
</comment>
<evidence type="ECO:0000313" key="1">
    <source>
        <dbReference type="EMBL" id="MQM08035.1"/>
    </source>
</evidence>